<name>A0A495X7W9_9PSEU</name>
<dbReference type="InterPro" id="IPR014721">
    <property type="entry name" value="Ribsml_uS5_D2-typ_fold_subgr"/>
</dbReference>
<organism evidence="1 2">
    <name type="scientific">Saccharothrix variisporea</name>
    <dbReference type="NCBI Taxonomy" id="543527"/>
    <lineage>
        <taxon>Bacteria</taxon>
        <taxon>Bacillati</taxon>
        <taxon>Actinomycetota</taxon>
        <taxon>Actinomycetes</taxon>
        <taxon>Pseudonocardiales</taxon>
        <taxon>Pseudonocardiaceae</taxon>
        <taxon>Saccharothrix</taxon>
    </lineage>
</organism>
<dbReference type="Gene3D" id="3.30.230.10">
    <property type="match status" value="1"/>
</dbReference>
<evidence type="ECO:0000313" key="2">
    <source>
        <dbReference type="Proteomes" id="UP000272729"/>
    </source>
</evidence>
<gene>
    <name evidence="1" type="ORF">DFJ66_2453</name>
</gene>
<protein>
    <submittedName>
        <fullName evidence="1">Uncharacterized protein</fullName>
    </submittedName>
</protein>
<accession>A0A495X7W9</accession>
<reference evidence="1 2" key="1">
    <citation type="submission" date="2018-10" db="EMBL/GenBank/DDBJ databases">
        <title>Sequencing the genomes of 1000 actinobacteria strains.</title>
        <authorList>
            <person name="Klenk H.-P."/>
        </authorList>
    </citation>
    <scope>NUCLEOTIDE SEQUENCE [LARGE SCALE GENOMIC DNA]</scope>
    <source>
        <strain evidence="1 2">DSM 43911</strain>
    </source>
</reference>
<dbReference type="AlphaFoldDB" id="A0A495X7W9"/>
<proteinExistence type="predicted"/>
<sequence>MPDDRTGEYRLRRQHAGVGYFGQVRVRLTTAEEGRPPVTWVVDPDDRSSLQPGPDREFVDAALAGATDGLDLVTRCGADNAGVAVEVVHAQLDLTDIEVSAVRTAAALAVADAFGVADRAQPVYRGGWTVDISPSP</sequence>
<dbReference type="EMBL" id="RBXR01000001">
    <property type="protein sequence ID" value="RKT69255.1"/>
    <property type="molecule type" value="Genomic_DNA"/>
</dbReference>
<dbReference type="RefSeq" id="WP_121220866.1">
    <property type="nucleotide sequence ID" value="NZ_JBIUBA010000002.1"/>
</dbReference>
<dbReference type="OrthoDB" id="3628307at2"/>
<comment type="caution">
    <text evidence="1">The sequence shown here is derived from an EMBL/GenBank/DDBJ whole genome shotgun (WGS) entry which is preliminary data.</text>
</comment>
<keyword evidence="2" id="KW-1185">Reference proteome</keyword>
<dbReference type="Proteomes" id="UP000272729">
    <property type="component" value="Unassembled WGS sequence"/>
</dbReference>
<evidence type="ECO:0000313" key="1">
    <source>
        <dbReference type="EMBL" id="RKT69255.1"/>
    </source>
</evidence>